<protein>
    <submittedName>
        <fullName evidence="10">Inner membrane transport permease ybhS</fullName>
    </submittedName>
</protein>
<dbReference type="GO" id="GO:0005886">
    <property type="term" value="C:plasma membrane"/>
    <property type="evidence" value="ECO:0007669"/>
    <property type="project" value="UniProtKB-SubCell"/>
</dbReference>
<feature type="transmembrane region" description="Helical" evidence="8">
    <location>
        <begin position="147"/>
        <end position="168"/>
    </location>
</feature>
<accession>A0A2X4UFD5</accession>
<keyword evidence="6 8" id="KW-1133">Transmembrane helix</keyword>
<keyword evidence="5 8" id="KW-0812">Transmembrane</keyword>
<evidence type="ECO:0000256" key="6">
    <source>
        <dbReference type="ARBA" id="ARBA00022989"/>
    </source>
</evidence>
<comment type="subcellular location">
    <subcellularLocation>
        <location evidence="1">Cell membrane</location>
        <topology evidence="1">Multi-pass membrane protein</topology>
    </subcellularLocation>
</comment>
<sequence>MIAREWERGTMEALLSTQVTRSELLLSKLVPYYFLGMIAMVLCMVVSVFVLGVPYRGSLLILFVISSLFLASTLGMGLLISTITRNQFNAAMVALNAAFLPSIMLSGFIFQIDSMPAIVRAVTYIIPARYFVSTLQTLFLAGNVGTVLMINLLFLIASAVVFIGLTAWKTQRRLD</sequence>
<dbReference type="InterPro" id="IPR051449">
    <property type="entry name" value="ABC-2_transporter_component"/>
</dbReference>
<dbReference type="GO" id="GO:0140359">
    <property type="term" value="F:ABC-type transporter activity"/>
    <property type="evidence" value="ECO:0007669"/>
    <property type="project" value="InterPro"/>
</dbReference>
<comment type="similarity">
    <text evidence="2">Belongs to the ABC-2 integral membrane protein family.</text>
</comment>
<dbReference type="InterPro" id="IPR013525">
    <property type="entry name" value="ABC2_TM"/>
</dbReference>
<reference evidence="10 11" key="1">
    <citation type="submission" date="2018-06" db="EMBL/GenBank/DDBJ databases">
        <authorList>
            <consortium name="Pathogen Informatics"/>
            <person name="Doyle S."/>
        </authorList>
    </citation>
    <scope>NUCLEOTIDE SEQUENCE [LARGE SCALE GENOMIC DNA]</scope>
    <source>
        <strain evidence="10 11">NCTC12961</strain>
    </source>
</reference>
<dbReference type="STRING" id="82996.ADP72_04280"/>
<dbReference type="InterPro" id="IPR047817">
    <property type="entry name" value="ABC2_TM_bact-type"/>
</dbReference>
<evidence type="ECO:0000259" key="9">
    <source>
        <dbReference type="PROSITE" id="PS51012"/>
    </source>
</evidence>
<dbReference type="EMBL" id="LS483469">
    <property type="protein sequence ID" value="SQI34238.1"/>
    <property type="molecule type" value="Genomic_DNA"/>
</dbReference>
<keyword evidence="4" id="KW-1003">Cell membrane</keyword>
<evidence type="ECO:0000256" key="1">
    <source>
        <dbReference type="ARBA" id="ARBA00004651"/>
    </source>
</evidence>
<dbReference type="PROSITE" id="PS51012">
    <property type="entry name" value="ABC_TM2"/>
    <property type="match status" value="1"/>
</dbReference>
<gene>
    <name evidence="10" type="primary">ybhS_1</name>
    <name evidence="10" type="ORF">NCTC12961_01636</name>
</gene>
<evidence type="ECO:0000313" key="11">
    <source>
        <dbReference type="Proteomes" id="UP000248897"/>
    </source>
</evidence>
<feature type="transmembrane region" description="Helical" evidence="8">
    <location>
        <begin position="60"/>
        <end position="84"/>
    </location>
</feature>
<feature type="transmembrane region" description="Helical" evidence="8">
    <location>
        <begin position="32"/>
        <end position="53"/>
    </location>
</feature>
<proteinExistence type="inferred from homology"/>
<evidence type="ECO:0000256" key="5">
    <source>
        <dbReference type="ARBA" id="ARBA00022692"/>
    </source>
</evidence>
<feature type="transmembrane region" description="Helical" evidence="8">
    <location>
        <begin position="90"/>
        <end position="110"/>
    </location>
</feature>
<feature type="domain" description="ABC transmembrane type-2" evidence="9">
    <location>
        <begin position="1"/>
        <end position="173"/>
    </location>
</feature>
<evidence type="ECO:0000256" key="7">
    <source>
        <dbReference type="ARBA" id="ARBA00023136"/>
    </source>
</evidence>
<dbReference type="Proteomes" id="UP000248897">
    <property type="component" value="Chromosome 1"/>
</dbReference>
<keyword evidence="3" id="KW-0813">Transport</keyword>
<evidence type="ECO:0000256" key="2">
    <source>
        <dbReference type="ARBA" id="ARBA00007783"/>
    </source>
</evidence>
<keyword evidence="7 8" id="KW-0472">Membrane</keyword>
<evidence type="ECO:0000256" key="3">
    <source>
        <dbReference type="ARBA" id="ARBA00022448"/>
    </source>
</evidence>
<organism evidence="10 11">
    <name type="scientific">Serratia plymuthica</name>
    <dbReference type="NCBI Taxonomy" id="82996"/>
    <lineage>
        <taxon>Bacteria</taxon>
        <taxon>Pseudomonadati</taxon>
        <taxon>Pseudomonadota</taxon>
        <taxon>Gammaproteobacteria</taxon>
        <taxon>Enterobacterales</taxon>
        <taxon>Yersiniaceae</taxon>
        <taxon>Serratia</taxon>
    </lineage>
</organism>
<dbReference type="PANTHER" id="PTHR30294">
    <property type="entry name" value="MEMBRANE COMPONENT OF ABC TRANSPORTER YHHJ-RELATED"/>
    <property type="match status" value="1"/>
</dbReference>
<evidence type="ECO:0000313" key="10">
    <source>
        <dbReference type="EMBL" id="SQI34238.1"/>
    </source>
</evidence>
<dbReference type="PANTHER" id="PTHR30294:SF29">
    <property type="entry name" value="MULTIDRUG ABC TRANSPORTER PERMEASE YBHS-RELATED"/>
    <property type="match status" value="1"/>
</dbReference>
<evidence type="ECO:0000256" key="4">
    <source>
        <dbReference type="ARBA" id="ARBA00022475"/>
    </source>
</evidence>
<dbReference type="Pfam" id="PF12698">
    <property type="entry name" value="ABC2_membrane_3"/>
    <property type="match status" value="1"/>
</dbReference>
<name>A0A2X4UFD5_SERPL</name>
<evidence type="ECO:0000256" key="8">
    <source>
        <dbReference type="SAM" id="Phobius"/>
    </source>
</evidence>
<dbReference type="AlphaFoldDB" id="A0A2X4UFD5"/>